<dbReference type="EMBL" id="FOLX01000001">
    <property type="protein sequence ID" value="SFC27405.1"/>
    <property type="molecule type" value="Genomic_DNA"/>
</dbReference>
<organism evidence="1 2">
    <name type="scientific">Pseudooceanicola nitratireducens</name>
    <dbReference type="NCBI Taxonomy" id="517719"/>
    <lineage>
        <taxon>Bacteria</taxon>
        <taxon>Pseudomonadati</taxon>
        <taxon>Pseudomonadota</taxon>
        <taxon>Alphaproteobacteria</taxon>
        <taxon>Rhodobacterales</taxon>
        <taxon>Paracoccaceae</taxon>
        <taxon>Pseudooceanicola</taxon>
    </lineage>
</organism>
<name>A0A1I1HUC6_9RHOB</name>
<reference evidence="1 2" key="1">
    <citation type="submission" date="2016-10" db="EMBL/GenBank/DDBJ databases">
        <authorList>
            <person name="de Groot N.N."/>
        </authorList>
    </citation>
    <scope>NUCLEOTIDE SEQUENCE [LARGE SCALE GENOMIC DNA]</scope>
    <source>
        <strain evidence="1 2">DSM 29619</strain>
    </source>
</reference>
<keyword evidence="2" id="KW-1185">Reference proteome</keyword>
<accession>A0A1I1HUC6</accession>
<proteinExistence type="predicted"/>
<dbReference type="STRING" id="517719.SAMN05421762_0382"/>
<dbReference type="GO" id="GO:0016874">
    <property type="term" value="F:ligase activity"/>
    <property type="evidence" value="ECO:0007669"/>
    <property type="project" value="UniProtKB-KW"/>
</dbReference>
<protein>
    <submittedName>
        <fullName evidence="1">Putative amidoligase enzyme</fullName>
    </submittedName>
</protein>
<gene>
    <name evidence="1" type="ORF">SAMN05421762_0382</name>
</gene>
<dbReference type="Pfam" id="PF12224">
    <property type="entry name" value="Amidoligase_2"/>
    <property type="match status" value="1"/>
</dbReference>
<sequence length="326" mass="35728">MTDTQGDPRRCGVEIEFSGLTAEKVADITTRILGGTADQTDDHAFTITGSEIGGIEVYLDTALRHADSSAVKAIGLDLGQAVIPVELVTEPLTLDQMAPLDRLRSALREAGAEGSRAGLAYGFGVHFNPSLAARDTKSITHPLLAYALIEDWMRSAHPIDFSRKVLPFTDPYPTDLVRAFCDQGFVTPEAAADLYLRHASGRNYGLDMLPIFAWMDKEDGTDKVADALGDGSTSARPAFHFRLPDCRIDEEDWSLRGEWLRWLLVEEIAADEALLVKLMHGWEDAHGRVTLSRAPWARRCGEILDEAGVPARTIARDKIKDEGEAA</sequence>
<evidence type="ECO:0000313" key="1">
    <source>
        <dbReference type="EMBL" id="SFC27405.1"/>
    </source>
</evidence>
<dbReference type="AlphaFoldDB" id="A0A1I1HUC6"/>
<keyword evidence="1" id="KW-0436">Ligase</keyword>
<dbReference type="InterPro" id="IPR022025">
    <property type="entry name" value="Amidoligase_2"/>
</dbReference>
<evidence type="ECO:0000313" key="2">
    <source>
        <dbReference type="Proteomes" id="UP000231644"/>
    </source>
</evidence>
<dbReference type="Proteomes" id="UP000231644">
    <property type="component" value="Unassembled WGS sequence"/>
</dbReference>